<evidence type="ECO:0000256" key="1">
    <source>
        <dbReference type="ARBA" id="ARBA00022729"/>
    </source>
</evidence>
<protein>
    <recommendedName>
        <fullName evidence="4">Calx-beta domain-containing protein</fullName>
    </recommendedName>
</protein>
<dbReference type="SUPFAM" id="SSF141072">
    <property type="entry name" value="CalX-like"/>
    <property type="match status" value="1"/>
</dbReference>
<dbReference type="GO" id="GO:0007154">
    <property type="term" value="P:cell communication"/>
    <property type="evidence" value="ECO:0007669"/>
    <property type="project" value="InterPro"/>
</dbReference>
<evidence type="ECO:0000313" key="6">
    <source>
        <dbReference type="Proteomes" id="UP001174909"/>
    </source>
</evidence>
<dbReference type="Gene3D" id="2.60.40.2030">
    <property type="match status" value="1"/>
</dbReference>
<dbReference type="AlphaFoldDB" id="A0AA35T2Y6"/>
<evidence type="ECO:0000256" key="3">
    <source>
        <dbReference type="ARBA" id="ARBA00022837"/>
    </source>
</evidence>
<dbReference type="InterPro" id="IPR038081">
    <property type="entry name" value="CalX-like_sf"/>
</dbReference>
<feature type="domain" description="Calx-beta" evidence="4">
    <location>
        <begin position="4"/>
        <end position="54"/>
    </location>
</feature>
<keyword evidence="2" id="KW-0677">Repeat</keyword>
<dbReference type="EMBL" id="CASHTH010003096">
    <property type="protein sequence ID" value="CAI8040264.1"/>
    <property type="molecule type" value="Genomic_DNA"/>
</dbReference>
<organism evidence="5 6">
    <name type="scientific">Geodia barretti</name>
    <name type="common">Barrett's horny sponge</name>
    <dbReference type="NCBI Taxonomy" id="519541"/>
    <lineage>
        <taxon>Eukaryota</taxon>
        <taxon>Metazoa</taxon>
        <taxon>Porifera</taxon>
        <taxon>Demospongiae</taxon>
        <taxon>Heteroscleromorpha</taxon>
        <taxon>Tetractinellida</taxon>
        <taxon>Astrophorina</taxon>
        <taxon>Geodiidae</taxon>
        <taxon>Geodia</taxon>
    </lineage>
</organism>
<dbReference type="GO" id="GO:0016020">
    <property type="term" value="C:membrane"/>
    <property type="evidence" value="ECO:0007669"/>
    <property type="project" value="InterPro"/>
</dbReference>
<keyword evidence="3" id="KW-0106">Calcium</keyword>
<proteinExistence type="predicted"/>
<dbReference type="InterPro" id="IPR003644">
    <property type="entry name" value="Calx_beta"/>
</dbReference>
<feature type="domain" description="Calx-beta" evidence="4">
    <location>
        <begin position="178"/>
        <end position="273"/>
    </location>
</feature>
<name>A0AA35T2Y6_GEOBA</name>
<evidence type="ECO:0000259" key="4">
    <source>
        <dbReference type="Pfam" id="PF03160"/>
    </source>
</evidence>
<accession>A0AA35T2Y6</accession>
<keyword evidence="1" id="KW-0732">Signal</keyword>
<keyword evidence="6" id="KW-1185">Reference proteome</keyword>
<comment type="caution">
    <text evidence="5">The sequence shown here is derived from an EMBL/GenBank/DDBJ whole genome shotgun (WGS) entry which is preliminary data.</text>
</comment>
<reference evidence="5" key="1">
    <citation type="submission" date="2023-03" db="EMBL/GenBank/DDBJ databases">
        <authorList>
            <person name="Steffen K."/>
            <person name="Cardenas P."/>
        </authorList>
    </citation>
    <scope>NUCLEOTIDE SEQUENCE</scope>
</reference>
<gene>
    <name evidence="5" type="ORF">GBAR_LOCUS22445</name>
</gene>
<feature type="domain" description="Calx-beta" evidence="4">
    <location>
        <begin position="78"/>
        <end position="161"/>
    </location>
</feature>
<sequence length="295" mass="32162">MIYVDLVVVKGAIDRNVTVSADGKSQDGDTAFEGEDYEVIERGLTIHPTTTRITSSDDPISIVNDIRITITDTDDCLPVVRMTVEPTVVSEAGEIVEVTVSLAGGGGNLPGEVQLGISTVPIQPKDIDSVGVEILTQSEVTLTFEEGSSSRQLQIGVRDNSNLNISSDYVEVRITDDEPQPEVIGFEETEYEVMERRESYQFTLAVVQGSLAQNLTLTVISTPITAAANDYRVLEPWVPLEENGTGTVRVEISTEPGQEDGPQETFRLTIIEESGVTPKNVFFRGALIYHEEMPP</sequence>
<dbReference type="Pfam" id="PF03160">
    <property type="entry name" value="Calx-beta"/>
    <property type="match status" value="3"/>
</dbReference>
<evidence type="ECO:0000313" key="5">
    <source>
        <dbReference type="EMBL" id="CAI8040264.1"/>
    </source>
</evidence>
<evidence type="ECO:0000256" key="2">
    <source>
        <dbReference type="ARBA" id="ARBA00022737"/>
    </source>
</evidence>
<dbReference type="Proteomes" id="UP001174909">
    <property type="component" value="Unassembled WGS sequence"/>
</dbReference>